<dbReference type="Proteomes" id="UP000186607">
    <property type="component" value="Unassembled WGS sequence"/>
</dbReference>
<protein>
    <submittedName>
        <fullName evidence="1">Uncharacterized protein</fullName>
    </submittedName>
</protein>
<reference evidence="1 2" key="1">
    <citation type="submission" date="2017-01" db="EMBL/GenBank/DDBJ databases">
        <title>Genome Analysis of Deinococcus marmoris KOPRI26562.</title>
        <authorList>
            <person name="Kim J.H."/>
            <person name="Oh H.-M."/>
        </authorList>
    </citation>
    <scope>NUCLEOTIDE SEQUENCE [LARGE SCALE GENOMIC DNA]</scope>
    <source>
        <strain evidence="1 2">KOPRI26562</strain>
    </source>
</reference>
<proteinExistence type="predicted"/>
<evidence type="ECO:0000313" key="1">
    <source>
        <dbReference type="EMBL" id="OLV19429.1"/>
    </source>
</evidence>
<keyword evidence="2" id="KW-1185">Reference proteome</keyword>
<dbReference type="AlphaFoldDB" id="A0A1U7P2P1"/>
<gene>
    <name evidence="1" type="ORF">BOO71_0002830</name>
</gene>
<sequence length="43" mass="4586">MAAFVLPAELAITGNSGRLPSSASPRIHLLDRFINGSDSFDQL</sequence>
<name>A0A1U7P2P1_9DEIO</name>
<accession>A0A1U7P2P1</accession>
<organism evidence="1 2">
    <name type="scientific">Deinococcus marmoris</name>
    <dbReference type="NCBI Taxonomy" id="249408"/>
    <lineage>
        <taxon>Bacteria</taxon>
        <taxon>Thermotogati</taxon>
        <taxon>Deinococcota</taxon>
        <taxon>Deinococci</taxon>
        <taxon>Deinococcales</taxon>
        <taxon>Deinococcaceae</taxon>
        <taxon>Deinococcus</taxon>
    </lineage>
</organism>
<dbReference type="EMBL" id="MSTI01000034">
    <property type="protein sequence ID" value="OLV19429.1"/>
    <property type="molecule type" value="Genomic_DNA"/>
</dbReference>
<comment type="caution">
    <text evidence="1">The sequence shown here is derived from an EMBL/GenBank/DDBJ whole genome shotgun (WGS) entry which is preliminary data.</text>
</comment>
<evidence type="ECO:0000313" key="2">
    <source>
        <dbReference type="Proteomes" id="UP000186607"/>
    </source>
</evidence>